<dbReference type="STRING" id="1388748.GCA_000463155_03075"/>
<dbReference type="Pfam" id="PF04399">
    <property type="entry name" value="Glutaredoxin2_C"/>
    <property type="match status" value="1"/>
</dbReference>
<dbReference type="AlphaFoldDB" id="A0A2P8VMI8"/>
<dbReference type="InterPro" id="IPR004045">
    <property type="entry name" value="Glutathione_S-Trfase_N"/>
</dbReference>
<dbReference type="Gene3D" id="3.40.30.10">
    <property type="entry name" value="Glutaredoxin"/>
    <property type="match status" value="1"/>
</dbReference>
<sequence length="211" mass="23395">MKLHIYEHCPFCVRGQMIFGLKNIPYEKVIIMEGDADTPTRMVGRKVVPILEKDDGSFMAESMDIVKYVDAQGGQLIADTPVDADIEAWAKAAAEPLYKLVIPRFTQGEFPELATPQARAAYLAREEKAFGSMKTLMNATPGLLDEMNHKLRELEALVADREHIDTSDFVLFPLLRSLSIVKGVEFGPSVSGYMVSMAVESKVSLLADQAR</sequence>
<dbReference type="InterPro" id="IPR036249">
    <property type="entry name" value="Thioredoxin-like_sf"/>
</dbReference>
<dbReference type="EMBL" id="PYEP01000002">
    <property type="protein sequence ID" value="PSN08610.1"/>
    <property type="molecule type" value="Genomic_DNA"/>
</dbReference>
<organism evidence="2 3">
    <name type="scientific">Siccibacter turicensis</name>
    <dbReference type="NCBI Taxonomy" id="357233"/>
    <lineage>
        <taxon>Bacteria</taxon>
        <taxon>Pseudomonadati</taxon>
        <taxon>Pseudomonadota</taxon>
        <taxon>Gammaproteobacteria</taxon>
        <taxon>Enterobacterales</taxon>
        <taxon>Enterobacteriaceae</taxon>
        <taxon>Siccibacter</taxon>
    </lineage>
</organism>
<reference evidence="2 3" key="1">
    <citation type="submission" date="2018-03" db="EMBL/GenBank/DDBJ databases">
        <title>Draft genome sequence of the first documented clinical Siccibacter turicensis isolate in Austria.</title>
        <authorList>
            <person name="Lepuschitz S."/>
            <person name="Pekard-Amenitsch S."/>
            <person name="Haunold R."/>
            <person name="Schill S."/>
            <person name="Mach R."/>
            <person name="Allerberger F."/>
            <person name="Ruppitsch W."/>
            <person name="Forsythe S.J."/>
        </authorList>
    </citation>
    <scope>NUCLEOTIDE SEQUENCE [LARGE SCALE GENOMIC DNA]</scope>
    <source>
        <strain evidence="2 3">6100069499-17</strain>
    </source>
</reference>
<dbReference type="SUPFAM" id="SSF52833">
    <property type="entry name" value="Thioredoxin-like"/>
    <property type="match status" value="1"/>
</dbReference>
<dbReference type="InterPro" id="IPR011901">
    <property type="entry name" value="Grx2"/>
</dbReference>
<name>A0A2P8VMI8_9ENTR</name>
<dbReference type="OrthoDB" id="5291571at2"/>
<dbReference type="InterPro" id="IPR036282">
    <property type="entry name" value="Glutathione-S-Trfase_C_sf"/>
</dbReference>
<dbReference type="GO" id="GO:0005829">
    <property type="term" value="C:cytosol"/>
    <property type="evidence" value="ECO:0007669"/>
    <property type="project" value="InterPro"/>
</dbReference>
<dbReference type="CDD" id="cd03037">
    <property type="entry name" value="GST_N_GRX2"/>
    <property type="match status" value="1"/>
</dbReference>
<evidence type="ECO:0000259" key="1">
    <source>
        <dbReference type="PROSITE" id="PS50404"/>
    </source>
</evidence>
<feature type="domain" description="GST N-terminal" evidence="1">
    <location>
        <begin position="1"/>
        <end position="77"/>
    </location>
</feature>
<keyword evidence="3" id="KW-1185">Reference proteome</keyword>
<proteinExistence type="predicted"/>
<dbReference type="NCBIfam" id="NF007702">
    <property type="entry name" value="PRK10387.1"/>
    <property type="match status" value="1"/>
</dbReference>
<dbReference type="SUPFAM" id="SSF47616">
    <property type="entry name" value="GST C-terminal domain-like"/>
    <property type="match status" value="1"/>
</dbReference>
<evidence type="ECO:0000313" key="3">
    <source>
        <dbReference type="Proteomes" id="UP000240212"/>
    </source>
</evidence>
<dbReference type="Proteomes" id="UP000240212">
    <property type="component" value="Unassembled WGS sequence"/>
</dbReference>
<comment type="caution">
    <text evidence="2">The sequence shown here is derived from an EMBL/GenBank/DDBJ whole genome shotgun (WGS) entry which is preliminary data.</text>
</comment>
<gene>
    <name evidence="2" type="ORF">C7G83_04420</name>
</gene>
<dbReference type="Pfam" id="PF13417">
    <property type="entry name" value="GST_N_3"/>
    <property type="match status" value="1"/>
</dbReference>
<evidence type="ECO:0000313" key="2">
    <source>
        <dbReference type="EMBL" id="PSN08610.1"/>
    </source>
</evidence>
<dbReference type="RefSeq" id="WP_024547879.1">
    <property type="nucleotide sequence ID" value="NZ_CP188034.1"/>
</dbReference>
<dbReference type="Gene3D" id="1.20.1050.10">
    <property type="match status" value="1"/>
</dbReference>
<dbReference type="InterPro" id="IPR007494">
    <property type="entry name" value="Glutaredoxin2_C"/>
</dbReference>
<dbReference type="NCBIfam" id="TIGR02182">
    <property type="entry name" value="GRXB"/>
    <property type="match status" value="1"/>
</dbReference>
<dbReference type="PROSITE" id="PS50404">
    <property type="entry name" value="GST_NTER"/>
    <property type="match status" value="1"/>
</dbReference>
<protein>
    <submittedName>
        <fullName evidence="2">Glutaredoxin 2</fullName>
    </submittedName>
</protein>
<accession>A0A2P8VMI8</accession>